<protein>
    <submittedName>
        <fullName evidence="1">DUF2017 domain-containing protein</fullName>
    </submittedName>
</protein>
<dbReference type="EMBL" id="CP094984">
    <property type="protein sequence ID" value="UON91138.1"/>
    <property type="molecule type" value="Genomic_DNA"/>
</dbReference>
<evidence type="ECO:0000313" key="4">
    <source>
        <dbReference type="Proteomes" id="UP001155145"/>
    </source>
</evidence>
<dbReference type="Pfam" id="PF09438">
    <property type="entry name" value="DUF2017"/>
    <property type="match status" value="1"/>
</dbReference>
<evidence type="ECO:0000313" key="2">
    <source>
        <dbReference type="EMBL" id="UON91138.1"/>
    </source>
</evidence>
<evidence type="ECO:0000313" key="1">
    <source>
        <dbReference type="EMBL" id="MCC3273866.1"/>
    </source>
</evidence>
<dbReference type="Proteomes" id="UP000829758">
    <property type="component" value="Chromosome"/>
</dbReference>
<dbReference type="EMBL" id="JAJFZT010000009">
    <property type="protein sequence ID" value="MCC3273866.1"/>
    <property type="molecule type" value="Genomic_DNA"/>
</dbReference>
<organism evidence="1 4">
    <name type="scientific">Arthrobacter zhangbolii</name>
    <dbReference type="NCBI Taxonomy" id="2886936"/>
    <lineage>
        <taxon>Bacteria</taxon>
        <taxon>Bacillati</taxon>
        <taxon>Actinomycetota</taxon>
        <taxon>Actinomycetes</taxon>
        <taxon>Micrococcales</taxon>
        <taxon>Micrococcaceae</taxon>
        <taxon>Arthrobacter</taxon>
    </lineage>
</organism>
<gene>
    <name evidence="1" type="ORF">LJ755_14145</name>
    <name evidence="2" type="ORF">MUK71_11005</name>
</gene>
<accession>A0A9X1SAU2</accession>
<dbReference type="Proteomes" id="UP001155145">
    <property type="component" value="Unassembled WGS sequence"/>
</dbReference>
<dbReference type="InterPro" id="IPR018561">
    <property type="entry name" value="AosR"/>
</dbReference>
<dbReference type="RefSeq" id="WP_227903321.1">
    <property type="nucleotide sequence ID" value="NZ_CP094984.1"/>
</dbReference>
<reference evidence="1" key="1">
    <citation type="submission" date="2021-10" db="EMBL/GenBank/DDBJ databases">
        <title>Novel species in genus Arthrobacter.</title>
        <authorList>
            <person name="Liu Y."/>
        </authorList>
    </citation>
    <scope>NUCLEOTIDE SEQUENCE</scope>
    <source>
        <strain evidence="3">zg-Y462</strain>
        <strain evidence="1">Zg-Y462</strain>
    </source>
</reference>
<dbReference type="AlphaFoldDB" id="A0A9X1SAU2"/>
<sequence length="185" mass="20387">MATGFKLTRKGITANLEPGERDLLRKLFADVQELLEPETAADSDPLAAMVGIDMSAAVPQDTALQRLLPNGIEGNDEDALEFRRFTERSLRESKQAALRAAALQLETAPLRLDPAQAQLFARALNDVRLVLGDRLGLASDEDAERLQDITDPARARDVDGYLALVYNFVTWLQDTLMQALLKSLP</sequence>
<keyword evidence="3" id="KW-1185">Reference proteome</keyword>
<name>A0A9X1SAU2_9MICC</name>
<proteinExistence type="predicted"/>
<evidence type="ECO:0000313" key="3">
    <source>
        <dbReference type="Proteomes" id="UP000829758"/>
    </source>
</evidence>